<protein>
    <submittedName>
        <fullName evidence="3">Translation initiation factor IF-2</fullName>
    </submittedName>
</protein>
<name>A0ABM4IHI8_ODOVR</name>
<dbReference type="Proteomes" id="UP001652640">
    <property type="component" value="Chromosome 8"/>
</dbReference>
<keyword evidence="3" id="KW-0648">Protein biosynthesis</keyword>
<evidence type="ECO:0000313" key="3">
    <source>
        <dbReference type="RefSeq" id="XP_070327279.1"/>
    </source>
</evidence>
<feature type="compositionally biased region" description="Low complexity" evidence="1">
    <location>
        <begin position="108"/>
        <end position="119"/>
    </location>
</feature>
<accession>A0ABM4IHI8</accession>
<feature type="compositionally biased region" description="Basic and acidic residues" evidence="1">
    <location>
        <begin position="19"/>
        <end position="33"/>
    </location>
</feature>
<feature type="compositionally biased region" description="Low complexity" evidence="1">
    <location>
        <begin position="51"/>
        <end position="61"/>
    </location>
</feature>
<organism evidence="2 3">
    <name type="scientific">Odocoileus virginianus</name>
    <name type="common">White-tailed deer</name>
    <dbReference type="NCBI Taxonomy" id="9874"/>
    <lineage>
        <taxon>Eukaryota</taxon>
        <taxon>Metazoa</taxon>
        <taxon>Chordata</taxon>
        <taxon>Craniata</taxon>
        <taxon>Vertebrata</taxon>
        <taxon>Euteleostomi</taxon>
        <taxon>Mammalia</taxon>
        <taxon>Eutheria</taxon>
        <taxon>Laurasiatheria</taxon>
        <taxon>Artiodactyla</taxon>
        <taxon>Ruminantia</taxon>
        <taxon>Pecora</taxon>
        <taxon>Cervidae</taxon>
        <taxon>Odocoileinae</taxon>
        <taxon>Odocoileus</taxon>
    </lineage>
</organism>
<reference evidence="3" key="2">
    <citation type="submission" date="2025-08" db="UniProtKB">
        <authorList>
            <consortium name="RefSeq"/>
        </authorList>
    </citation>
    <scope>IDENTIFICATION</scope>
    <source>
        <tissue evidence="3">Tongue muscle</tissue>
    </source>
</reference>
<sequence>MGAREASTGAGTGGPGRAALRDGRREAARREGQEAAARGVRRKLLPPARPARPARAALDPLGCWAPPPGAAPGAGGEERVPPGGPGARLALTCRASPDSPDRPPAAPSRPVSARGFRRC</sequence>
<evidence type="ECO:0000256" key="1">
    <source>
        <dbReference type="SAM" id="MobiDB-lite"/>
    </source>
</evidence>
<keyword evidence="2" id="KW-1185">Reference proteome</keyword>
<dbReference type="GeneID" id="139036272"/>
<keyword evidence="3" id="KW-0396">Initiation factor</keyword>
<dbReference type="GO" id="GO:0003743">
    <property type="term" value="F:translation initiation factor activity"/>
    <property type="evidence" value="ECO:0007669"/>
    <property type="project" value="UniProtKB-KW"/>
</dbReference>
<proteinExistence type="predicted"/>
<feature type="region of interest" description="Disordered" evidence="1">
    <location>
        <begin position="1"/>
        <end position="119"/>
    </location>
</feature>
<evidence type="ECO:0000313" key="2">
    <source>
        <dbReference type="Proteomes" id="UP001652640"/>
    </source>
</evidence>
<reference evidence="2" key="1">
    <citation type="journal article" date="2022" name="J. Hered.">
        <title>A De Novo Chromosome-Level Genome Assembly of the White-Tailed Deer, Odocoileus Virginianus.</title>
        <authorList>
            <person name="London E.W."/>
            <person name="Roca A.L."/>
            <person name="Novakofski J.E."/>
            <person name="Mateus-Pinilla N.E."/>
        </authorList>
    </citation>
    <scope>NUCLEOTIDE SEQUENCE [LARGE SCALE GENOMIC DNA]</scope>
</reference>
<gene>
    <name evidence="3" type="primary">LOC139036272</name>
</gene>
<dbReference type="RefSeq" id="XP_070327279.1">
    <property type="nucleotide sequence ID" value="XM_070471178.1"/>
</dbReference>